<evidence type="ECO:0000256" key="1">
    <source>
        <dbReference type="ARBA" id="ARBA00004370"/>
    </source>
</evidence>
<evidence type="ECO:0000256" key="3">
    <source>
        <dbReference type="SAM" id="MobiDB-lite"/>
    </source>
</evidence>
<dbReference type="OrthoDB" id="695142at2759"/>
<accession>A0A835DS79</accession>
<keyword evidence="2 4" id="KW-0472">Membrane</keyword>
<evidence type="ECO:0000313" key="6">
    <source>
        <dbReference type="Proteomes" id="UP000636709"/>
    </source>
</evidence>
<feature type="compositionally biased region" description="Basic residues" evidence="3">
    <location>
        <begin position="80"/>
        <end position="107"/>
    </location>
</feature>
<sequence length="408" mass="43791">MTAEWSGSNHPTRTERDLPAAGVVSPMRICGQRQQLSVGTDALARTHALSSSSAAAARRRLTVSFRSQITITIPHQKQTPPHHRHHHHHYQQKLSHRPPPHRRRRIQRSGMQPSSSSSSAHPADHPGAKPPPPPAPAMGYPANPTPNGNHPNPAYFAAAPPPAATNGTAGPAAFGVAYPYPAPPHHQQHPPPPPPHHHYPYPPPPHHHHYAPHPPPPTCMRRLLAAIVGAFLLLGTATFIVWLLLRPRAPAFSLASLALSRVAYFPSNSSLSASFDAVLLAANPNSKLSVTYFSPLASVSFAPSSPIAVASLAPFSQGPGNDTRLAFRLVVDDAYVGPDDAAPLKTGDGGAVDVQVRLMAVAVFDRGGWRTRRRVMRVMCDGVQVVFRGKNSTEAAFNGPPKRCDVVV</sequence>
<comment type="subcellular location">
    <subcellularLocation>
        <location evidence="1">Membrane</location>
    </subcellularLocation>
</comment>
<dbReference type="GO" id="GO:0005886">
    <property type="term" value="C:plasma membrane"/>
    <property type="evidence" value="ECO:0007669"/>
    <property type="project" value="TreeGrafter"/>
</dbReference>
<dbReference type="InterPro" id="IPR044839">
    <property type="entry name" value="NDR1-like"/>
</dbReference>
<feature type="transmembrane region" description="Helical" evidence="4">
    <location>
        <begin position="223"/>
        <end position="245"/>
    </location>
</feature>
<organism evidence="5 6">
    <name type="scientific">Digitaria exilis</name>
    <dbReference type="NCBI Taxonomy" id="1010633"/>
    <lineage>
        <taxon>Eukaryota</taxon>
        <taxon>Viridiplantae</taxon>
        <taxon>Streptophyta</taxon>
        <taxon>Embryophyta</taxon>
        <taxon>Tracheophyta</taxon>
        <taxon>Spermatophyta</taxon>
        <taxon>Magnoliopsida</taxon>
        <taxon>Liliopsida</taxon>
        <taxon>Poales</taxon>
        <taxon>Poaceae</taxon>
        <taxon>PACMAD clade</taxon>
        <taxon>Panicoideae</taxon>
        <taxon>Panicodae</taxon>
        <taxon>Paniceae</taxon>
        <taxon>Anthephorinae</taxon>
        <taxon>Digitaria</taxon>
    </lineage>
</organism>
<name>A0A835DS79_9POAL</name>
<keyword evidence="4" id="KW-0812">Transmembrane</keyword>
<protein>
    <recommendedName>
        <fullName evidence="7">Late embryogenesis abundant protein LEA-2 subgroup domain-containing protein</fullName>
    </recommendedName>
</protein>
<dbReference type="AlphaFoldDB" id="A0A835DS79"/>
<comment type="caution">
    <text evidence="5">The sequence shown here is derived from an EMBL/GenBank/DDBJ whole genome shotgun (WGS) entry which is preliminary data.</text>
</comment>
<gene>
    <name evidence="5" type="ORF">HU200_067617</name>
</gene>
<reference evidence="5" key="1">
    <citation type="submission" date="2020-07" db="EMBL/GenBank/DDBJ databases">
        <title>Genome sequence and genetic diversity analysis of an under-domesticated orphan crop, white fonio (Digitaria exilis).</title>
        <authorList>
            <person name="Bennetzen J.L."/>
            <person name="Chen S."/>
            <person name="Ma X."/>
            <person name="Wang X."/>
            <person name="Yssel A.E.J."/>
            <person name="Chaluvadi S.R."/>
            <person name="Johnson M."/>
            <person name="Gangashetty P."/>
            <person name="Hamidou F."/>
            <person name="Sanogo M.D."/>
            <person name="Zwaenepoel A."/>
            <person name="Wallace J."/>
            <person name="Van De Peer Y."/>
            <person name="Van Deynze A."/>
        </authorList>
    </citation>
    <scope>NUCLEOTIDE SEQUENCE</scope>
    <source>
        <tissue evidence="5">Leaves</tissue>
    </source>
</reference>
<evidence type="ECO:0008006" key="7">
    <source>
        <dbReference type="Google" id="ProtNLM"/>
    </source>
</evidence>
<proteinExistence type="predicted"/>
<feature type="region of interest" description="Disordered" evidence="3">
    <location>
        <begin position="73"/>
        <end position="160"/>
    </location>
</feature>
<dbReference type="PANTHER" id="PTHR31234:SF55">
    <property type="entry name" value="LATE EMBRYOGENESIS ABUNDANT (LEA) HYDROXYPROLINE-RICH GLYCOPROTEIN FAMILY"/>
    <property type="match status" value="1"/>
</dbReference>
<dbReference type="GO" id="GO:0098542">
    <property type="term" value="P:defense response to other organism"/>
    <property type="evidence" value="ECO:0007669"/>
    <property type="project" value="InterPro"/>
</dbReference>
<feature type="region of interest" description="Disordered" evidence="3">
    <location>
        <begin position="178"/>
        <end position="213"/>
    </location>
</feature>
<feature type="compositionally biased region" description="Low complexity" evidence="3">
    <location>
        <begin position="151"/>
        <end position="160"/>
    </location>
</feature>
<evidence type="ECO:0000256" key="2">
    <source>
        <dbReference type="ARBA" id="ARBA00023136"/>
    </source>
</evidence>
<feature type="compositionally biased region" description="Pro residues" evidence="3">
    <location>
        <begin position="180"/>
        <end position="194"/>
    </location>
</feature>
<dbReference type="Proteomes" id="UP000636709">
    <property type="component" value="Unassembled WGS sequence"/>
</dbReference>
<evidence type="ECO:0000313" key="5">
    <source>
        <dbReference type="EMBL" id="KAF8641907.1"/>
    </source>
</evidence>
<keyword evidence="4" id="KW-1133">Transmembrane helix</keyword>
<feature type="region of interest" description="Disordered" evidence="3">
    <location>
        <begin position="1"/>
        <end position="21"/>
    </location>
</feature>
<dbReference type="EMBL" id="JACEFO010003304">
    <property type="protein sequence ID" value="KAF8641907.1"/>
    <property type="molecule type" value="Genomic_DNA"/>
</dbReference>
<evidence type="ECO:0000256" key="4">
    <source>
        <dbReference type="SAM" id="Phobius"/>
    </source>
</evidence>
<feature type="compositionally biased region" description="Polar residues" evidence="3">
    <location>
        <begin position="1"/>
        <end position="11"/>
    </location>
</feature>
<keyword evidence="6" id="KW-1185">Reference proteome</keyword>
<feature type="compositionally biased region" description="Basic residues" evidence="3">
    <location>
        <begin position="195"/>
        <end position="211"/>
    </location>
</feature>
<dbReference type="PANTHER" id="PTHR31234">
    <property type="entry name" value="LATE EMBRYOGENESIS ABUNDANT (LEA) HYDROXYPROLINE-RICH GLYCOPROTEIN FAMILY"/>
    <property type="match status" value="1"/>
</dbReference>